<dbReference type="EMBL" id="RCHS01002011">
    <property type="protein sequence ID" value="RMX50128.1"/>
    <property type="molecule type" value="Genomic_DNA"/>
</dbReference>
<name>A0A3M6U9J3_POCDA</name>
<dbReference type="OrthoDB" id="565904at2759"/>
<gene>
    <name evidence="2" type="ORF">pdam_00002899</name>
</gene>
<dbReference type="InterPro" id="IPR047202">
    <property type="entry name" value="Lipocalin_Blc-like_dom"/>
</dbReference>
<dbReference type="Pfam" id="PF08212">
    <property type="entry name" value="Lipocalin_2"/>
    <property type="match status" value="2"/>
</dbReference>
<protein>
    <recommendedName>
        <fullName evidence="1">Lipocalin/cytosolic fatty-acid binding domain-containing protein</fullName>
    </recommendedName>
</protein>
<evidence type="ECO:0000313" key="3">
    <source>
        <dbReference type="Proteomes" id="UP000275408"/>
    </source>
</evidence>
<dbReference type="Gene3D" id="2.40.128.20">
    <property type="match status" value="2"/>
</dbReference>
<feature type="domain" description="Lipocalin/cytosolic fatty-acid binding" evidence="1">
    <location>
        <begin position="12"/>
        <end position="120"/>
    </location>
</feature>
<dbReference type="STRING" id="46731.A0A3M6U9J3"/>
<feature type="domain" description="Lipocalin/cytosolic fatty-acid binding" evidence="1">
    <location>
        <begin position="153"/>
        <end position="290"/>
    </location>
</feature>
<dbReference type="InterPro" id="IPR012674">
    <property type="entry name" value="Calycin"/>
</dbReference>
<sequence>MYADPAVMATSERNAVCVTADYSLRKDEKIGVLNRGRLYTPTGKESSITGYAYMTDPKEPGKLTLHLDGVPFLGSYWVVKLGPPTFGEKGLYQYSVVTDSKQIMLFVLTRDVETFKSQYDEEHCRSEVDMKYTVFLVAVFSSCAFGIDTVPSLNVTKYLGRWYQVKNVCMYRFGVNDYVIDTLEKDGKVGVLNSERLRTPTGEGKNITGYAYIPDPNQPGKLKVHLGGVPVDAPYWVVKLGPPTFGEGLYQYSVVTDNLQITLFVLARDVDTFKSQYDEEVRNWLTENGFTRFYNKPVATLQNKECIYVAERPSSHQTVEEFLRYD</sequence>
<dbReference type="PANTHER" id="PTHR37437">
    <property type="entry name" value="LIPOCALIN-RELATED PROTEIN-RELATED"/>
    <property type="match status" value="1"/>
</dbReference>
<dbReference type="SUPFAM" id="SSF50814">
    <property type="entry name" value="Lipocalins"/>
    <property type="match status" value="2"/>
</dbReference>
<dbReference type="AlphaFoldDB" id="A0A3M6U9J3"/>
<organism evidence="2 3">
    <name type="scientific">Pocillopora damicornis</name>
    <name type="common">Cauliflower coral</name>
    <name type="synonym">Millepora damicornis</name>
    <dbReference type="NCBI Taxonomy" id="46731"/>
    <lineage>
        <taxon>Eukaryota</taxon>
        <taxon>Metazoa</taxon>
        <taxon>Cnidaria</taxon>
        <taxon>Anthozoa</taxon>
        <taxon>Hexacorallia</taxon>
        <taxon>Scleractinia</taxon>
        <taxon>Astrocoeniina</taxon>
        <taxon>Pocilloporidae</taxon>
        <taxon>Pocillopora</taxon>
    </lineage>
</organism>
<evidence type="ECO:0000313" key="2">
    <source>
        <dbReference type="EMBL" id="RMX50128.1"/>
    </source>
</evidence>
<proteinExistence type="predicted"/>
<comment type="caution">
    <text evidence="2">The sequence shown here is derived from an EMBL/GenBank/DDBJ whole genome shotgun (WGS) entry which is preliminary data.</text>
</comment>
<dbReference type="CDD" id="cd19438">
    <property type="entry name" value="lipocalin_Blc-like"/>
    <property type="match status" value="2"/>
</dbReference>
<accession>A0A3M6U9J3</accession>
<dbReference type="InterPro" id="IPR000566">
    <property type="entry name" value="Lipocln_cytosolic_FA-bd_dom"/>
</dbReference>
<evidence type="ECO:0000259" key="1">
    <source>
        <dbReference type="Pfam" id="PF08212"/>
    </source>
</evidence>
<dbReference type="PANTHER" id="PTHR37437:SF1">
    <property type="entry name" value="LIPOCALIN-RELATED PROTEIN"/>
    <property type="match status" value="1"/>
</dbReference>
<keyword evidence="3" id="KW-1185">Reference proteome</keyword>
<reference evidence="2 3" key="1">
    <citation type="journal article" date="2018" name="Sci. Rep.">
        <title>Comparative analysis of the Pocillopora damicornis genome highlights role of immune system in coral evolution.</title>
        <authorList>
            <person name="Cunning R."/>
            <person name="Bay R.A."/>
            <person name="Gillette P."/>
            <person name="Baker A.C."/>
            <person name="Traylor-Knowles N."/>
        </authorList>
    </citation>
    <scope>NUCLEOTIDE SEQUENCE [LARGE SCALE GENOMIC DNA]</scope>
    <source>
        <strain evidence="2">RSMAS</strain>
        <tissue evidence="2">Whole animal</tissue>
    </source>
</reference>
<dbReference type="Proteomes" id="UP000275408">
    <property type="component" value="Unassembled WGS sequence"/>
</dbReference>